<evidence type="ECO:0000313" key="2">
    <source>
        <dbReference type="EMBL" id="KOG90317.1"/>
    </source>
</evidence>
<comment type="caution">
    <text evidence="2">The sequence shown here is derived from an EMBL/GenBank/DDBJ whole genome shotgun (WGS) entry which is preliminary data.</text>
</comment>
<sequence length="123" mass="12123">MATALAAGPVLLSGAAPAYAAPATAGGEGKADAVVLRAGLDVSLLNKAIDVPLTTSLNEVHAPAEAAKTALSVTVDGVDGGKPVHVLRADAATARATADRHAARGYADLAHARLHVPGLPLLP</sequence>
<feature type="chain" id="PRO_5046382537" evidence="1">
    <location>
        <begin position="21"/>
        <end position="123"/>
    </location>
</feature>
<organism evidence="2 3">
    <name type="scientific">Streptomyces varsoviensis</name>
    <dbReference type="NCBI Taxonomy" id="67373"/>
    <lineage>
        <taxon>Bacteria</taxon>
        <taxon>Bacillati</taxon>
        <taxon>Actinomycetota</taxon>
        <taxon>Actinomycetes</taxon>
        <taxon>Kitasatosporales</taxon>
        <taxon>Streptomycetaceae</taxon>
        <taxon>Streptomyces</taxon>
    </lineage>
</organism>
<proteinExistence type="predicted"/>
<accession>A0ABR5JA57</accession>
<protein>
    <submittedName>
        <fullName evidence="2">LPXTG-motif cell wall anchor domain protein</fullName>
    </submittedName>
</protein>
<feature type="non-terminal residue" evidence="2">
    <location>
        <position position="123"/>
    </location>
</feature>
<dbReference type="EMBL" id="LGUT01000788">
    <property type="protein sequence ID" value="KOG90317.1"/>
    <property type="molecule type" value="Genomic_DNA"/>
</dbReference>
<feature type="signal peptide" evidence="1">
    <location>
        <begin position="1"/>
        <end position="20"/>
    </location>
</feature>
<dbReference type="Proteomes" id="UP000037020">
    <property type="component" value="Unassembled WGS sequence"/>
</dbReference>
<gene>
    <name evidence="2" type="ORF">ADK38_09450</name>
</gene>
<name>A0ABR5JA57_9ACTN</name>
<evidence type="ECO:0000256" key="1">
    <source>
        <dbReference type="SAM" id="SignalP"/>
    </source>
</evidence>
<keyword evidence="1" id="KW-0732">Signal</keyword>
<reference evidence="2 3" key="1">
    <citation type="submission" date="2015-07" db="EMBL/GenBank/DDBJ databases">
        <authorList>
            <person name="Ju K.-S."/>
            <person name="Doroghazi J.R."/>
            <person name="Metcalf W.W."/>
        </authorList>
    </citation>
    <scope>NUCLEOTIDE SEQUENCE [LARGE SCALE GENOMIC DNA]</scope>
    <source>
        <strain evidence="2 3">NRRL B-3589</strain>
    </source>
</reference>
<keyword evidence="3" id="KW-1185">Reference proteome</keyword>
<evidence type="ECO:0000313" key="3">
    <source>
        <dbReference type="Proteomes" id="UP000037020"/>
    </source>
</evidence>